<keyword evidence="2" id="KW-1185">Reference proteome</keyword>
<name>A0A7J6RB62_PEROL</name>
<comment type="caution">
    <text evidence="1">The sequence shown here is derived from an EMBL/GenBank/DDBJ whole genome shotgun (WGS) entry which is preliminary data.</text>
</comment>
<reference evidence="1 2" key="1">
    <citation type="submission" date="2020-04" db="EMBL/GenBank/DDBJ databases">
        <title>Perkinsus olseni comparative genomics.</title>
        <authorList>
            <person name="Bogema D.R."/>
        </authorList>
    </citation>
    <scope>NUCLEOTIDE SEQUENCE [LARGE SCALE GENOMIC DNA]</scope>
    <source>
        <strain evidence="1 2">ATCC PRA-207</strain>
    </source>
</reference>
<organism evidence="1 2">
    <name type="scientific">Perkinsus olseni</name>
    <name type="common">Perkinsus atlanticus</name>
    <dbReference type="NCBI Taxonomy" id="32597"/>
    <lineage>
        <taxon>Eukaryota</taxon>
        <taxon>Sar</taxon>
        <taxon>Alveolata</taxon>
        <taxon>Perkinsozoa</taxon>
        <taxon>Perkinsea</taxon>
        <taxon>Perkinsida</taxon>
        <taxon>Perkinsidae</taxon>
        <taxon>Perkinsus</taxon>
    </lineage>
</organism>
<dbReference type="EMBL" id="JABANO010027419">
    <property type="protein sequence ID" value="KAF4716870.1"/>
    <property type="molecule type" value="Genomic_DNA"/>
</dbReference>
<proteinExistence type="predicted"/>
<evidence type="ECO:0000313" key="1">
    <source>
        <dbReference type="EMBL" id="KAF4716870.1"/>
    </source>
</evidence>
<sequence>MNFGVVVELLPLMDRSTADSLSDTRASDDKDVADEFQSVVFSCSWRSTDAEVDRSHPVYSEAWVVATGERDWQWESTSALLP</sequence>
<protein>
    <submittedName>
        <fullName evidence="1">Uncharacterized protein</fullName>
    </submittedName>
</protein>
<dbReference type="Proteomes" id="UP000553632">
    <property type="component" value="Unassembled WGS sequence"/>
</dbReference>
<dbReference type="AlphaFoldDB" id="A0A7J6RB62"/>
<evidence type="ECO:0000313" key="2">
    <source>
        <dbReference type="Proteomes" id="UP000553632"/>
    </source>
</evidence>
<accession>A0A7J6RB62</accession>
<gene>
    <name evidence="1" type="ORF">FOZ63_012838</name>
</gene>